<dbReference type="GO" id="GO:0005886">
    <property type="term" value="C:plasma membrane"/>
    <property type="evidence" value="ECO:0007669"/>
    <property type="project" value="TreeGrafter"/>
</dbReference>
<feature type="domain" description="4'-phosphopantetheinyl transferase N-terminal" evidence="15">
    <location>
        <begin position="61"/>
        <end position="109"/>
    </location>
</feature>
<feature type="binding site" evidence="12">
    <location>
        <position position="183"/>
    </location>
    <ligand>
        <name>CoA</name>
        <dbReference type="ChEBI" id="CHEBI:57287"/>
    </ligand>
</feature>
<feature type="binding site" evidence="12">
    <location>
        <position position="71"/>
    </location>
    <ligand>
        <name>CoA</name>
        <dbReference type="ChEBI" id="CHEBI:57287"/>
    </ligand>
</feature>
<organism evidence="16 17">
    <name type="scientific">Acinetobacter qingfengensis</name>
    <dbReference type="NCBI Taxonomy" id="1262585"/>
    <lineage>
        <taxon>Bacteria</taxon>
        <taxon>Pseudomonadati</taxon>
        <taxon>Pseudomonadota</taxon>
        <taxon>Gammaproteobacteria</taxon>
        <taxon>Moraxellales</taxon>
        <taxon>Moraxellaceae</taxon>
        <taxon>Acinetobacter</taxon>
    </lineage>
</organism>
<dbReference type="Proteomes" id="UP000185895">
    <property type="component" value="Unassembled WGS sequence"/>
</dbReference>
<dbReference type="Pfam" id="PF17837">
    <property type="entry name" value="4PPT_N"/>
    <property type="match status" value="1"/>
</dbReference>
<comment type="similarity">
    <text evidence="3">Belongs to the P-Pant transferase superfamily. EntD family.</text>
</comment>
<dbReference type="InterPro" id="IPR037143">
    <property type="entry name" value="4-PPantetheinyl_Trfase_dom_sf"/>
</dbReference>
<evidence type="ECO:0000256" key="4">
    <source>
        <dbReference type="ARBA" id="ARBA00011503"/>
    </source>
</evidence>
<dbReference type="RefSeq" id="WP_070070010.1">
    <property type="nucleotide sequence ID" value="NZ_MKKK01000025.1"/>
</dbReference>
<keyword evidence="13" id="KW-0460">Magnesium</keyword>
<evidence type="ECO:0000256" key="8">
    <source>
        <dbReference type="ARBA" id="ARBA00029894"/>
    </source>
</evidence>
<evidence type="ECO:0000256" key="13">
    <source>
        <dbReference type="PIRSR" id="PIRSR603542-2"/>
    </source>
</evidence>
<dbReference type="GO" id="GO:0009239">
    <property type="term" value="P:enterobactin biosynthetic process"/>
    <property type="evidence" value="ECO:0007669"/>
    <property type="project" value="UniProtKB-UniPathway"/>
</dbReference>
<feature type="domain" description="4'-phosphopantetheinyl transferase" evidence="14">
    <location>
        <begin position="130"/>
        <end position="214"/>
    </location>
</feature>
<dbReference type="GO" id="GO:0000287">
    <property type="term" value="F:magnesium ion binding"/>
    <property type="evidence" value="ECO:0007669"/>
    <property type="project" value="InterPro"/>
</dbReference>
<feature type="binding site" evidence="12">
    <location>
        <begin position="107"/>
        <end position="108"/>
    </location>
    <ligand>
        <name>CoA</name>
        <dbReference type="ChEBI" id="CHEBI:57287"/>
    </ligand>
</feature>
<dbReference type="Pfam" id="PF01648">
    <property type="entry name" value="ACPS"/>
    <property type="match status" value="1"/>
</dbReference>
<comment type="catalytic activity">
    <reaction evidence="11">
        <text>apo-[peptidyl-carrier protein] + CoA = holo-[peptidyl-carrier protein] + adenosine 3',5'-bisphosphate + H(+)</text>
        <dbReference type="Rhea" id="RHEA:46228"/>
        <dbReference type="Rhea" id="RHEA-COMP:11479"/>
        <dbReference type="Rhea" id="RHEA-COMP:11480"/>
        <dbReference type="ChEBI" id="CHEBI:15378"/>
        <dbReference type="ChEBI" id="CHEBI:29999"/>
        <dbReference type="ChEBI" id="CHEBI:57287"/>
        <dbReference type="ChEBI" id="CHEBI:58343"/>
        <dbReference type="ChEBI" id="CHEBI:64479"/>
    </reaction>
</comment>
<evidence type="ECO:0000256" key="7">
    <source>
        <dbReference type="ARBA" id="ARBA00023191"/>
    </source>
</evidence>
<proteinExistence type="inferred from homology"/>
<protein>
    <recommendedName>
        <fullName evidence="5">Enterobactin synthase component D</fullName>
    </recommendedName>
    <alternativeName>
        <fullName evidence="8">4'-phosphopantetheinyl transferase EntD</fullName>
    </alternativeName>
    <alternativeName>
        <fullName evidence="9">Enterochelin synthase D</fullName>
    </alternativeName>
</protein>
<feature type="binding site" evidence="12">
    <location>
        <position position="134"/>
    </location>
    <ligand>
        <name>CoA</name>
        <dbReference type="ChEBI" id="CHEBI:57287"/>
    </ligand>
</feature>
<feature type="binding site" evidence="12">
    <location>
        <position position="63"/>
    </location>
    <ligand>
        <name>CoA</name>
        <dbReference type="ChEBI" id="CHEBI:57287"/>
    </ligand>
</feature>
<accession>A0A1E7R877</accession>
<gene>
    <name evidence="16" type="ORF">BJI46_12750</name>
</gene>
<comment type="caution">
    <text evidence="16">The sequence shown here is derived from an EMBL/GenBank/DDBJ whole genome shotgun (WGS) entry which is preliminary data.</text>
</comment>
<evidence type="ECO:0000256" key="9">
    <source>
        <dbReference type="ARBA" id="ARBA00031996"/>
    </source>
</evidence>
<dbReference type="InterPro" id="IPR041354">
    <property type="entry name" value="4PPT_N"/>
</dbReference>
<dbReference type="AlphaFoldDB" id="A0A1E7R877"/>
<comment type="function">
    <text evidence="1">Involved in the biosynthesis of the siderophore enterobactin (enterochelin), which is a macrocyclic trimeric lactone of N-(2,3-dihydroxybenzoyl)-serine. The serine trilactone serves as a scaffolding for the three catechol functionalities that provide hexadentate coordination for the tightly ligated iron(2+) atoms. Plays an essential role in the assembly of the enterobactin by catalyzing the transfer of the 4'-phosphopantetheine (Ppant) moiety from coenzyme A to the apo-domains of both EntB (ArCP domain) and EntF (PCP domain) to yield their holo-forms which make them competent for the activation of 2,3-dihydroxybenzoate (DHB) and L-serine, respectively.</text>
</comment>
<keyword evidence="17" id="KW-1185">Reference proteome</keyword>
<dbReference type="InterPro" id="IPR003542">
    <property type="entry name" value="Enbac_synth_compD-like"/>
</dbReference>
<keyword evidence="13" id="KW-0479">Metal-binding</keyword>
<name>A0A1E7R877_9GAMM</name>
<comment type="cofactor">
    <cofactor evidence="13">
        <name>Mg(2+)</name>
        <dbReference type="ChEBI" id="CHEBI:18420"/>
    </cofactor>
</comment>
<evidence type="ECO:0000256" key="3">
    <source>
        <dbReference type="ARBA" id="ARBA00008342"/>
    </source>
</evidence>
<dbReference type="PANTHER" id="PTHR38096:SF1">
    <property type="entry name" value="ENTEROBACTIN SYNTHASE COMPONENT D"/>
    <property type="match status" value="1"/>
</dbReference>
<evidence type="ECO:0000313" key="17">
    <source>
        <dbReference type="Proteomes" id="UP000185895"/>
    </source>
</evidence>
<evidence type="ECO:0000256" key="1">
    <source>
        <dbReference type="ARBA" id="ARBA00003937"/>
    </source>
</evidence>
<keyword evidence="6" id="KW-0808">Transferase</keyword>
<evidence type="ECO:0000259" key="14">
    <source>
        <dbReference type="Pfam" id="PF01648"/>
    </source>
</evidence>
<dbReference type="SUPFAM" id="SSF56214">
    <property type="entry name" value="4'-phosphopantetheinyl transferase"/>
    <property type="match status" value="1"/>
</dbReference>
<evidence type="ECO:0000256" key="12">
    <source>
        <dbReference type="PIRSR" id="PIRSR603542-1"/>
    </source>
</evidence>
<evidence type="ECO:0000256" key="11">
    <source>
        <dbReference type="ARBA" id="ARBA00049191"/>
    </source>
</evidence>
<dbReference type="STRING" id="1262585.BJI46_12750"/>
<keyword evidence="7" id="KW-0259">Enterobactin biosynthesis</keyword>
<feature type="binding site" evidence="13">
    <location>
        <position position="134"/>
    </location>
    <ligand>
        <name>Mg(2+)</name>
        <dbReference type="ChEBI" id="CHEBI:18420"/>
    </ligand>
</feature>
<comment type="catalytic activity">
    <reaction evidence="10">
        <text>apo-[aryl-carrier protein] + CoA = holo-[aryl-carrier protein] + adenosine 3',5'-bisphosphate + H(+)</text>
        <dbReference type="Rhea" id="RHEA:48404"/>
        <dbReference type="Rhea" id="RHEA-COMP:15903"/>
        <dbReference type="Rhea" id="RHEA-COMP:17557"/>
        <dbReference type="ChEBI" id="CHEBI:15378"/>
        <dbReference type="ChEBI" id="CHEBI:29999"/>
        <dbReference type="ChEBI" id="CHEBI:57287"/>
        <dbReference type="ChEBI" id="CHEBI:58343"/>
        <dbReference type="ChEBI" id="CHEBI:64479"/>
    </reaction>
</comment>
<dbReference type="GO" id="GO:0008897">
    <property type="term" value="F:holo-[acyl-carrier-protein] synthase activity"/>
    <property type="evidence" value="ECO:0007669"/>
    <property type="project" value="InterPro"/>
</dbReference>
<evidence type="ECO:0000313" key="16">
    <source>
        <dbReference type="EMBL" id="OEY95538.1"/>
    </source>
</evidence>
<dbReference type="PRINTS" id="PR01399">
    <property type="entry name" value="ENTSNTHTASED"/>
</dbReference>
<comment type="pathway">
    <text evidence="2">Siderophore biosynthesis; enterobactin biosynthesis.</text>
</comment>
<dbReference type="EMBL" id="MKKK01000025">
    <property type="protein sequence ID" value="OEY95538.1"/>
    <property type="molecule type" value="Genomic_DNA"/>
</dbReference>
<dbReference type="InterPro" id="IPR008278">
    <property type="entry name" value="4-PPantetheinyl_Trfase_dom"/>
</dbReference>
<dbReference type="Gene3D" id="3.90.470.20">
    <property type="entry name" value="4'-phosphopantetheinyl transferase domain"/>
    <property type="match status" value="1"/>
</dbReference>
<dbReference type="OrthoDB" id="8210607at2"/>
<dbReference type="PANTHER" id="PTHR38096">
    <property type="entry name" value="ENTEROBACTIN SYNTHASE COMPONENT D"/>
    <property type="match status" value="1"/>
</dbReference>
<sequence>MLATKAVKISDYTLPIAVMNHPVQKIRIHEVSMDLCDYSSVDDYYLNYGIELPEHAGNISIQRKTEYFIGRLAAQKALFNLTQTQFSVSRGAHSEPVWPTGVVGSISHAMFDKTRGYAISSVLKNSDVLGMGIDVELISSQVFFDSIRNMALSGYETRYITSRFDDYQLMGLAIFSAKESIYKAIPCKYQQGIHFKMLNCLSINREQQIMEFHIPRLKELNFVESLYVGFHIHTEKIITGCLMFNHKHAATMDNPVCC</sequence>
<feature type="binding site" evidence="13">
    <location>
        <position position="136"/>
    </location>
    <ligand>
        <name>Mg(2+)</name>
        <dbReference type="ChEBI" id="CHEBI:18420"/>
    </ligand>
</feature>
<evidence type="ECO:0000256" key="5">
    <source>
        <dbReference type="ARBA" id="ARBA00019087"/>
    </source>
</evidence>
<dbReference type="UniPathway" id="UPA00017"/>
<feature type="binding site" evidence="12">
    <location>
        <position position="179"/>
    </location>
    <ligand>
        <name>CoA</name>
        <dbReference type="ChEBI" id="CHEBI:57287"/>
    </ligand>
</feature>
<evidence type="ECO:0000256" key="2">
    <source>
        <dbReference type="ARBA" id="ARBA00004993"/>
    </source>
</evidence>
<evidence type="ECO:0000259" key="15">
    <source>
        <dbReference type="Pfam" id="PF17837"/>
    </source>
</evidence>
<comment type="subunit">
    <text evidence="4">EntB, EntD, EntE, and EntF form a multienzyme complex called enterobactin synthase.</text>
</comment>
<evidence type="ECO:0000256" key="10">
    <source>
        <dbReference type="ARBA" id="ARBA00049176"/>
    </source>
</evidence>
<dbReference type="GO" id="GO:0009366">
    <property type="term" value="C:enterobactin synthetase complex"/>
    <property type="evidence" value="ECO:0007669"/>
    <property type="project" value="InterPro"/>
</dbReference>
<reference evidence="16 17" key="1">
    <citation type="submission" date="2016-09" db="EMBL/GenBank/DDBJ databases">
        <authorList>
            <person name="Capua I."/>
            <person name="De Benedictis P."/>
            <person name="Joannis T."/>
            <person name="Lombin L.H."/>
            <person name="Cattoli G."/>
        </authorList>
    </citation>
    <scope>NUCLEOTIDE SEQUENCE [LARGE SCALE GENOMIC DNA]</scope>
    <source>
        <strain evidence="16 17">ANC 4671</strain>
    </source>
</reference>
<evidence type="ECO:0000256" key="6">
    <source>
        <dbReference type="ARBA" id="ARBA00022679"/>
    </source>
</evidence>